<evidence type="ECO:0000313" key="2">
    <source>
        <dbReference type="EMBL" id="OJJ81863.1"/>
    </source>
</evidence>
<dbReference type="VEuPathDB" id="FungiDB:ASPGLDRAFT_598427"/>
<keyword evidence="1" id="KW-0812">Transmembrane</keyword>
<feature type="transmembrane region" description="Helical" evidence="1">
    <location>
        <begin position="30"/>
        <end position="52"/>
    </location>
</feature>
<organism evidence="2 3">
    <name type="scientific">Aspergillus glaucus CBS 516.65</name>
    <dbReference type="NCBI Taxonomy" id="1160497"/>
    <lineage>
        <taxon>Eukaryota</taxon>
        <taxon>Fungi</taxon>
        <taxon>Dikarya</taxon>
        <taxon>Ascomycota</taxon>
        <taxon>Pezizomycotina</taxon>
        <taxon>Eurotiomycetes</taxon>
        <taxon>Eurotiomycetidae</taxon>
        <taxon>Eurotiales</taxon>
        <taxon>Aspergillaceae</taxon>
        <taxon>Aspergillus</taxon>
        <taxon>Aspergillus subgen. Aspergillus</taxon>
    </lineage>
</organism>
<keyword evidence="1" id="KW-0472">Membrane</keyword>
<dbReference type="RefSeq" id="XP_022398561.1">
    <property type="nucleotide sequence ID" value="XM_022548399.1"/>
</dbReference>
<sequence>MPITSAFCPSIGMTRIILSSLGLRVSFSHFLLYLSFIQFSPLSSPLSLRLFLSSVSPSQTMTHFSPRLSSVAFLKAPTPSIIPLTSLRSHHSSGFLVAKTAPLPP</sequence>
<accession>A0A1L9VDB4</accession>
<evidence type="ECO:0000313" key="3">
    <source>
        <dbReference type="Proteomes" id="UP000184300"/>
    </source>
</evidence>
<dbReference type="EMBL" id="KV878904">
    <property type="protein sequence ID" value="OJJ81863.1"/>
    <property type="molecule type" value="Genomic_DNA"/>
</dbReference>
<gene>
    <name evidence="2" type="ORF">ASPGLDRAFT_598427</name>
</gene>
<name>A0A1L9VDB4_ASPGL</name>
<keyword evidence="1" id="KW-1133">Transmembrane helix</keyword>
<keyword evidence="3" id="KW-1185">Reference proteome</keyword>
<dbReference type="GeneID" id="34464659"/>
<protein>
    <submittedName>
        <fullName evidence="2">Uncharacterized protein</fullName>
    </submittedName>
</protein>
<reference evidence="3" key="1">
    <citation type="journal article" date="2017" name="Genome Biol.">
        <title>Comparative genomics reveals high biological diversity and specific adaptations in the industrially and medically important fungal genus Aspergillus.</title>
        <authorList>
            <person name="de Vries R.P."/>
            <person name="Riley R."/>
            <person name="Wiebenga A."/>
            <person name="Aguilar-Osorio G."/>
            <person name="Amillis S."/>
            <person name="Uchima C.A."/>
            <person name="Anderluh G."/>
            <person name="Asadollahi M."/>
            <person name="Askin M."/>
            <person name="Barry K."/>
            <person name="Battaglia E."/>
            <person name="Bayram O."/>
            <person name="Benocci T."/>
            <person name="Braus-Stromeyer S.A."/>
            <person name="Caldana C."/>
            <person name="Canovas D."/>
            <person name="Cerqueira G.C."/>
            <person name="Chen F."/>
            <person name="Chen W."/>
            <person name="Choi C."/>
            <person name="Clum A."/>
            <person name="Dos Santos R.A."/>
            <person name="Damasio A.R."/>
            <person name="Diallinas G."/>
            <person name="Emri T."/>
            <person name="Fekete E."/>
            <person name="Flipphi M."/>
            <person name="Freyberg S."/>
            <person name="Gallo A."/>
            <person name="Gournas C."/>
            <person name="Habgood R."/>
            <person name="Hainaut M."/>
            <person name="Harispe M.L."/>
            <person name="Henrissat B."/>
            <person name="Hilden K.S."/>
            <person name="Hope R."/>
            <person name="Hossain A."/>
            <person name="Karabika E."/>
            <person name="Karaffa L."/>
            <person name="Karanyi Z."/>
            <person name="Krasevec N."/>
            <person name="Kuo A."/>
            <person name="Kusch H."/>
            <person name="LaButti K."/>
            <person name="Lagendijk E.L."/>
            <person name="Lapidus A."/>
            <person name="Levasseur A."/>
            <person name="Lindquist E."/>
            <person name="Lipzen A."/>
            <person name="Logrieco A.F."/>
            <person name="MacCabe A."/>
            <person name="Maekelae M.R."/>
            <person name="Malavazi I."/>
            <person name="Melin P."/>
            <person name="Meyer V."/>
            <person name="Mielnichuk N."/>
            <person name="Miskei M."/>
            <person name="Molnar A.P."/>
            <person name="Mule G."/>
            <person name="Ngan C.Y."/>
            <person name="Orejas M."/>
            <person name="Orosz E."/>
            <person name="Ouedraogo J.P."/>
            <person name="Overkamp K.M."/>
            <person name="Park H.-S."/>
            <person name="Perrone G."/>
            <person name="Piumi F."/>
            <person name="Punt P.J."/>
            <person name="Ram A.F."/>
            <person name="Ramon A."/>
            <person name="Rauscher S."/>
            <person name="Record E."/>
            <person name="Riano-Pachon D.M."/>
            <person name="Robert V."/>
            <person name="Roehrig J."/>
            <person name="Ruller R."/>
            <person name="Salamov A."/>
            <person name="Salih N.S."/>
            <person name="Samson R.A."/>
            <person name="Sandor E."/>
            <person name="Sanguinetti M."/>
            <person name="Schuetze T."/>
            <person name="Sepcic K."/>
            <person name="Shelest E."/>
            <person name="Sherlock G."/>
            <person name="Sophianopoulou V."/>
            <person name="Squina F.M."/>
            <person name="Sun H."/>
            <person name="Susca A."/>
            <person name="Todd R.B."/>
            <person name="Tsang A."/>
            <person name="Unkles S.E."/>
            <person name="van de Wiele N."/>
            <person name="van Rossen-Uffink D."/>
            <person name="Oliveira J.V."/>
            <person name="Vesth T.C."/>
            <person name="Visser J."/>
            <person name="Yu J.-H."/>
            <person name="Zhou M."/>
            <person name="Andersen M.R."/>
            <person name="Archer D.B."/>
            <person name="Baker S.E."/>
            <person name="Benoit I."/>
            <person name="Brakhage A.A."/>
            <person name="Braus G.H."/>
            <person name="Fischer R."/>
            <person name="Frisvad J.C."/>
            <person name="Goldman G.H."/>
            <person name="Houbraken J."/>
            <person name="Oakley B."/>
            <person name="Pocsi I."/>
            <person name="Scazzocchio C."/>
            <person name="Seiboth B."/>
            <person name="vanKuyk P.A."/>
            <person name="Wortman J."/>
            <person name="Dyer P.S."/>
            <person name="Grigoriev I.V."/>
        </authorList>
    </citation>
    <scope>NUCLEOTIDE SEQUENCE [LARGE SCALE GENOMIC DNA]</scope>
    <source>
        <strain evidence="3">CBS 516.65</strain>
    </source>
</reference>
<dbReference type="AlphaFoldDB" id="A0A1L9VDB4"/>
<evidence type="ECO:0000256" key="1">
    <source>
        <dbReference type="SAM" id="Phobius"/>
    </source>
</evidence>
<proteinExistence type="predicted"/>
<dbReference type="Proteomes" id="UP000184300">
    <property type="component" value="Unassembled WGS sequence"/>
</dbReference>